<evidence type="ECO:0000256" key="2">
    <source>
        <dbReference type="SAM" id="MobiDB-lite"/>
    </source>
</evidence>
<organism evidence="5 6">
    <name type="scientific">Actinoallomurus spadix</name>
    <dbReference type="NCBI Taxonomy" id="79912"/>
    <lineage>
        <taxon>Bacteria</taxon>
        <taxon>Bacillati</taxon>
        <taxon>Actinomycetota</taxon>
        <taxon>Actinomycetes</taxon>
        <taxon>Streptosporangiales</taxon>
        <taxon>Thermomonosporaceae</taxon>
        <taxon>Actinoallomurus</taxon>
    </lineage>
</organism>
<feature type="signal peptide" evidence="3">
    <location>
        <begin position="1"/>
        <end position="19"/>
    </location>
</feature>
<dbReference type="Gene3D" id="3.60.21.10">
    <property type="match status" value="1"/>
</dbReference>
<protein>
    <recommendedName>
        <fullName evidence="4">Capsule synthesis protein CapA domain-containing protein</fullName>
    </recommendedName>
</protein>
<dbReference type="EMBL" id="BAAABM010000037">
    <property type="protein sequence ID" value="GAA0346152.1"/>
    <property type="molecule type" value="Genomic_DNA"/>
</dbReference>
<evidence type="ECO:0000313" key="5">
    <source>
        <dbReference type="EMBL" id="GAA0346152.1"/>
    </source>
</evidence>
<dbReference type="InterPro" id="IPR052169">
    <property type="entry name" value="CW_Biosynth-Accessory"/>
</dbReference>
<comment type="caution">
    <text evidence="5">The sequence shown here is derived from an EMBL/GenBank/DDBJ whole genome shotgun (WGS) entry which is preliminary data.</text>
</comment>
<dbReference type="InterPro" id="IPR019079">
    <property type="entry name" value="Capsule_synth_CapA"/>
</dbReference>
<dbReference type="SUPFAM" id="SSF56300">
    <property type="entry name" value="Metallo-dependent phosphatases"/>
    <property type="match status" value="1"/>
</dbReference>
<dbReference type="InterPro" id="IPR029052">
    <property type="entry name" value="Metallo-depent_PP-like"/>
</dbReference>
<keyword evidence="3" id="KW-0732">Signal</keyword>
<dbReference type="Pfam" id="PF09587">
    <property type="entry name" value="PGA_cap"/>
    <property type="match status" value="1"/>
</dbReference>
<evidence type="ECO:0000259" key="4">
    <source>
        <dbReference type="SMART" id="SM00854"/>
    </source>
</evidence>
<dbReference type="SMART" id="SM00854">
    <property type="entry name" value="PGA_cap"/>
    <property type="match status" value="1"/>
</dbReference>
<feature type="domain" description="Capsule synthesis protein CapA" evidence="4">
    <location>
        <begin position="50"/>
        <end position="290"/>
    </location>
</feature>
<dbReference type="CDD" id="cd07381">
    <property type="entry name" value="MPP_CapA"/>
    <property type="match status" value="1"/>
</dbReference>
<dbReference type="PROSITE" id="PS51257">
    <property type="entry name" value="PROKAR_LIPOPROTEIN"/>
    <property type="match status" value="1"/>
</dbReference>
<dbReference type="PANTHER" id="PTHR33393:SF13">
    <property type="entry name" value="PGA BIOSYNTHESIS PROTEIN CAPA"/>
    <property type="match status" value="1"/>
</dbReference>
<name>A0ABN0WU51_9ACTN</name>
<dbReference type="PANTHER" id="PTHR33393">
    <property type="entry name" value="POLYGLUTAMINE SYNTHESIS ACCESSORY PROTEIN RV0574C-RELATED"/>
    <property type="match status" value="1"/>
</dbReference>
<proteinExistence type="inferred from homology"/>
<feature type="chain" id="PRO_5046614500" description="Capsule synthesis protein CapA domain-containing protein" evidence="3">
    <location>
        <begin position="20"/>
        <end position="353"/>
    </location>
</feature>
<feature type="region of interest" description="Disordered" evidence="2">
    <location>
        <begin position="21"/>
        <end position="43"/>
    </location>
</feature>
<comment type="similarity">
    <text evidence="1">Belongs to the CapA family.</text>
</comment>
<keyword evidence="6" id="KW-1185">Reference proteome</keyword>
<dbReference type="Proteomes" id="UP001501822">
    <property type="component" value="Unassembled WGS sequence"/>
</dbReference>
<sequence>MRRMMLAAAMAGVAATAAACGGGGGGAAKSPPRATSSGRAPGGAADGPITVAFAGDVHFNGRLARRLADPATALGPTIPELKRADLAMVNLETAVTTRGTKAPKQFTFRAPPSAFGALRSAGVDVVTMANNHAMDYGTVGLRDSLAAIRKSGFPTVGIGANAARAFRPYYVTVKGNRLAIIGATQVLDDNLITAWTATAKKGGLASAKDVPRLVGEVRAARRHADTVIVYLHWGQEKNPCPLSRQKALARALVQAGADVIVGGHAHIPLGGGYLKGRYVDYGIGNYFFTAPGRNDPDSGILELTLRKRKVLRAEWKPVYITKGVPRLLQGTPATQAHAKWERLRRCTDLKATP</sequence>
<evidence type="ECO:0000256" key="1">
    <source>
        <dbReference type="ARBA" id="ARBA00005662"/>
    </source>
</evidence>
<gene>
    <name evidence="5" type="ORF">GCM10010151_39720</name>
</gene>
<accession>A0ABN0WU51</accession>
<evidence type="ECO:0000256" key="3">
    <source>
        <dbReference type="SAM" id="SignalP"/>
    </source>
</evidence>
<evidence type="ECO:0000313" key="6">
    <source>
        <dbReference type="Proteomes" id="UP001501822"/>
    </source>
</evidence>
<reference evidence="5 6" key="1">
    <citation type="journal article" date="2019" name="Int. J. Syst. Evol. Microbiol.">
        <title>The Global Catalogue of Microorganisms (GCM) 10K type strain sequencing project: providing services to taxonomists for standard genome sequencing and annotation.</title>
        <authorList>
            <consortium name="The Broad Institute Genomics Platform"/>
            <consortium name="The Broad Institute Genome Sequencing Center for Infectious Disease"/>
            <person name="Wu L."/>
            <person name="Ma J."/>
        </authorList>
    </citation>
    <scope>NUCLEOTIDE SEQUENCE [LARGE SCALE GENOMIC DNA]</scope>
    <source>
        <strain evidence="5 6">JCM 3146</strain>
    </source>
</reference>